<name>A0A2N5SC65_9BASI</name>
<reference evidence="1 2" key="1">
    <citation type="submission" date="2017-11" db="EMBL/GenBank/DDBJ databases">
        <title>De novo assembly and phasing of dikaryotic genomes from two isolates of Puccinia coronata f. sp. avenae, the causal agent of oat crown rust.</title>
        <authorList>
            <person name="Miller M.E."/>
            <person name="Zhang Y."/>
            <person name="Omidvar V."/>
            <person name="Sperschneider J."/>
            <person name="Schwessinger B."/>
            <person name="Raley C."/>
            <person name="Palmer J.M."/>
            <person name="Garnica D."/>
            <person name="Upadhyaya N."/>
            <person name="Rathjen J."/>
            <person name="Taylor J.M."/>
            <person name="Park R.F."/>
            <person name="Dodds P.N."/>
            <person name="Hirsch C.D."/>
            <person name="Kianian S.F."/>
            <person name="Figueroa M."/>
        </authorList>
    </citation>
    <scope>NUCLEOTIDE SEQUENCE [LARGE SCALE GENOMIC DNA]</scope>
    <source>
        <strain evidence="1">12NC29</strain>
    </source>
</reference>
<dbReference type="EMBL" id="PGCJ01001045">
    <property type="protein sequence ID" value="PLW10799.1"/>
    <property type="molecule type" value="Genomic_DNA"/>
</dbReference>
<sequence length="73" mass="8215">MNRLVQLYKALGTVALDSRQPHIQDIPDVQPIRCPVAVIACPIPTMSIIFMDTLVEFTNFIGLEDILEFLSIE</sequence>
<protein>
    <submittedName>
        <fullName evidence="1">Uncharacterized protein</fullName>
    </submittedName>
</protein>
<organism evidence="1 2">
    <name type="scientific">Puccinia coronata f. sp. avenae</name>
    <dbReference type="NCBI Taxonomy" id="200324"/>
    <lineage>
        <taxon>Eukaryota</taxon>
        <taxon>Fungi</taxon>
        <taxon>Dikarya</taxon>
        <taxon>Basidiomycota</taxon>
        <taxon>Pucciniomycotina</taxon>
        <taxon>Pucciniomycetes</taxon>
        <taxon>Pucciniales</taxon>
        <taxon>Pucciniaceae</taxon>
        <taxon>Puccinia</taxon>
    </lineage>
</organism>
<accession>A0A2N5SC65</accession>
<keyword evidence="2" id="KW-1185">Reference proteome</keyword>
<evidence type="ECO:0000313" key="2">
    <source>
        <dbReference type="Proteomes" id="UP000235388"/>
    </source>
</evidence>
<proteinExistence type="predicted"/>
<dbReference type="AlphaFoldDB" id="A0A2N5SC65"/>
<evidence type="ECO:0000313" key="1">
    <source>
        <dbReference type="EMBL" id="PLW10799.1"/>
    </source>
</evidence>
<gene>
    <name evidence="1" type="ORF">PCANC_23737</name>
</gene>
<dbReference type="Proteomes" id="UP000235388">
    <property type="component" value="Unassembled WGS sequence"/>
</dbReference>
<comment type="caution">
    <text evidence="1">The sequence shown here is derived from an EMBL/GenBank/DDBJ whole genome shotgun (WGS) entry which is preliminary data.</text>
</comment>